<reference evidence="3" key="1">
    <citation type="journal article" date="2021" name="Proc. Natl. Acad. Sci. U.S.A.">
        <title>A Catalog of Tens of Thousands of Viruses from Human Metagenomes Reveals Hidden Associations with Chronic Diseases.</title>
        <authorList>
            <person name="Tisza M.J."/>
            <person name="Buck C.B."/>
        </authorList>
    </citation>
    <scope>NUCLEOTIDE SEQUENCE</scope>
    <source>
        <strain evidence="3">CtabX13</strain>
    </source>
</reference>
<dbReference type="Pfam" id="PF00665">
    <property type="entry name" value="rve"/>
    <property type="match status" value="1"/>
</dbReference>
<evidence type="ECO:0000256" key="1">
    <source>
        <dbReference type="ARBA" id="ARBA00022908"/>
    </source>
</evidence>
<dbReference type="SUPFAM" id="SSF50610">
    <property type="entry name" value="mu transposase, C-terminal domain"/>
    <property type="match status" value="1"/>
</dbReference>
<dbReference type="SUPFAM" id="SSF53098">
    <property type="entry name" value="Ribonuclease H-like"/>
    <property type="match status" value="1"/>
</dbReference>
<keyword evidence="1" id="KW-0229">DNA integration</keyword>
<dbReference type="Gene3D" id="1.10.10.60">
    <property type="entry name" value="Homeodomain-like"/>
    <property type="match status" value="1"/>
</dbReference>
<protein>
    <submittedName>
        <fullName evidence="3">Transposase</fullName>
    </submittedName>
</protein>
<dbReference type="InterPro" id="IPR009004">
    <property type="entry name" value="Transposase_Mu_C"/>
</dbReference>
<dbReference type="GO" id="GO:0003676">
    <property type="term" value="F:nucleic acid binding"/>
    <property type="evidence" value="ECO:0007669"/>
    <property type="project" value="InterPro"/>
</dbReference>
<dbReference type="Gene3D" id="2.30.30.130">
    <property type="entry name" value="Transposase, Mu, C-terminal"/>
    <property type="match status" value="1"/>
</dbReference>
<name>A0A8S5LWB8_9CAUD</name>
<dbReference type="InterPro" id="IPR036397">
    <property type="entry name" value="RNaseH_sf"/>
</dbReference>
<evidence type="ECO:0000313" key="3">
    <source>
        <dbReference type="EMBL" id="DAD74318.1"/>
    </source>
</evidence>
<evidence type="ECO:0000259" key="2">
    <source>
        <dbReference type="PROSITE" id="PS50994"/>
    </source>
</evidence>
<proteinExistence type="predicted"/>
<dbReference type="EMBL" id="BK014758">
    <property type="protein sequence ID" value="DAD74318.1"/>
    <property type="molecule type" value="Genomic_DNA"/>
</dbReference>
<dbReference type="InterPro" id="IPR015378">
    <property type="entry name" value="Transposase-like_Mu_C"/>
</dbReference>
<dbReference type="Gene3D" id="3.30.420.10">
    <property type="entry name" value="Ribonuclease H-like superfamily/Ribonuclease H"/>
    <property type="match status" value="1"/>
</dbReference>
<organism evidence="3">
    <name type="scientific">Siphoviridae sp. ctabX13</name>
    <dbReference type="NCBI Taxonomy" id="2826389"/>
    <lineage>
        <taxon>Viruses</taxon>
        <taxon>Duplodnaviria</taxon>
        <taxon>Heunggongvirae</taxon>
        <taxon>Uroviricota</taxon>
        <taxon>Caudoviricetes</taxon>
    </lineage>
</organism>
<dbReference type="GO" id="GO:0015074">
    <property type="term" value="P:DNA integration"/>
    <property type="evidence" value="ECO:0007669"/>
    <property type="project" value="UniProtKB-KW"/>
</dbReference>
<feature type="domain" description="Integrase catalytic" evidence="2">
    <location>
        <begin position="256"/>
        <end position="471"/>
    </location>
</feature>
<accession>A0A8S5LWB8</accession>
<dbReference type="InterPro" id="IPR001584">
    <property type="entry name" value="Integrase_cat-core"/>
</dbReference>
<dbReference type="Pfam" id="PF09299">
    <property type="entry name" value="Mu-transpos_C"/>
    <property type="match status" value="1"/>
</dbReference>
<dbReference type="Pfam" id="PF09039">
    <property type="entry name" value="HTH_Tnp_Mu_2"/>
    <property type="match status" value="1"/>
</dbReference>
<dbReference type="InterPro" id="IPR015126">
    <property type="entry name" value="Mu_I-gamma"/>
</dbReference>
<dbReference type="PROSITE" id="PS50994">
    <property type="entry name" value="INTEGRASE"/>
    <property type="match status" value="1"/>
</dbReference>
<sequence>MESILAGIKLTTAEYSKLRGCSERYVQSLCQKRKIEVEEVKIKSRGGVSGTSYLIPLISLSDKEIKRYIRTHPKEKLLTTSRDENDSEENKIIDLTYETLTADQREELGLKKRILEGWHKYRLEEKAKGISLAEADSTYIRIIHLQYPDMAFSRATLNKWNKAMADKGEMALLDMRGRHNNHKTGMPKGIFDIFQYYYLDQSRKSVSMCVALTKMEAKKQGIDTELPSTRTFVNWVSKIPDPVLMYFRYGEKAMKDKALPYVHREYDDLYANDIWVSDNHTFDIMITDGEKPMRVYLTAFLDIRSRKIMGHYVTTAPSADATLYALRQGIEKYGVPKRILTDNGREFLTFDIGGRGFRKKGSEQDPETIMERLGIDFHTALVKNARAKIIERTFRTVKEEFSKLFLSYTGGNVLEKPERLKTVVKDVNKLTGLEDFRDYVSQYIENVYNSRENTGYGMRGRSPNEVYRTTLVEVRKASKEVLDIMLLRSTRLQKVTRAGVKLKFYDKEIFFISDELILNHQGEQVFVRYNPENLEEVRVYDSEDRYILTAKQVEGLSYFATKEQVSEAMKEQRRLAGLVKAYKKDKNLKGTDALDLVLGSASEVLDRDGELNPDVIKILRNPDKENYESIPAAVGALELDWGKANEKIKKLERK</sequence>
<dbReference type="InterPro" id="IPR012337">
    <property type="entry name" value="RNaseH-like_sf"/>
</dbReference>